<dbReference type="Pfam" id="PF00293">
    <property type="entry name" value="NUDIX"/>
    <property type="match status" value="1"/>
</dbReference>
<gene>
    <name evidence="8" type="ORF">A2Y62_18740</name>
</gene>
<keyword evidence="6" id="KW-0464">Manganese</keyword>
<dbReference type="PANTHER" id="PTHR12992:SF11">
    <property type="entry name" value="MITOCHONDRIAL COENZYME A DIPHOSPHATASE NUDT8"/>
    <property type="match status" value="1"/>
</dbReference>
<proteinExistence type="predicted"/>
<evidence type="ECO:0000256" key="4">
    <source>
        <dbReference type="ARBA" id="ARBA00022801"/>
    </source>
</evidence>
<dbReference type="Gene3D" id="3.90.79.10">
    <property type="entry name" value="Nucleoside Triphosphate Pyrophosphohydrolase"/>
    <property type="match status" value="1"/>
</dbReference>
<dbReference type="SUPFAM" id="SSF55811">
    <property type="entry name" value="Nudix"/>
    <property type="match status" value="1"/>
</dbReference>
<dbReference type="EMBL" id="MFGW01000112">
    <property type="protein sequence ID" value="OGF65532.1"/>
    <property type="molecule type" value="Genomic_DNA"/>
</dbReference>
<name>A0A1F5VQ04_9BACT</name>
<comment type="caution">
    <text evidence="8">The sequence shown here is derived from an EMBL/GenBank/DDBJ whole genome shotgun (WGS) entry which is preliminary data.</text>
</comment>
<accession>A0A1F5VQ04</accession>
<dbReference type="PANTHER" id="PTHR12992">
    <property type="entry name" value="NUDIX HYDROLASE"/>
    <property type="match status" value="1"/>
</dbReference>
<dbReference type="STRING" id="1817863.A2Y62_18740"/>
<dbReference type="GO" id="GO:0046872">
    <property type="term" value="F:metal ion binding"/>
    <property type="evidence" value="ECO:0007669"/>
    <property type="project" value="UniProtKB-KW"/>
</dbReference>
<evidence type="ECO:0000256" key="1">
    <source>
        <dbReference type="ARBA" id="ARBA00001936"/>
    </source>
</evidence>
<comment type="cofactor">
    <cofactor evidence="1">
        <name>Mn(2+)</name>
        <dbReference type="ChEBI" id="CHEBI:29035"/>
    </cofactor>
</comment>
<keyword evidence="3" id="KW-0479">Metal-binding</keyword>
<dbReference type="InterPro" id="IPR000086">
    <property type="entry name" value="NUDIX_hydrolase_dom"/>
</dbReference>
<reference evidence="8 9" key="1">
    <citation type="journal article" date="2016" name="Nat. Commun.">
        <title>Thousands of microbial genomes shed light on interconnected biogeochemical processes in an aquifer system.</title>
        <authorList>
            <person name="Anantharaman K."/>
            <person name="Brown C.T."/>
            <person name="Hug L.A."/>
            <person name="Sharon I."/>
            <person name="Castelle C.J."/>
            <person name="Probst A.J."/>
            <person name="Thomas B.C."/>
            <person name="Singh A."/>
            <person name="Wilkins M.J."/>
            <person name="Karaoz U."/>
            <person name="Brodie E.L."/>
            <person name="Williams K.H."/>
            <person name="Hubbard S.S."/>
            <person name="Banfield J.F."/>
        </authorList>
    </citation>
    <scope>NUCLEOTIDE SEQUENCE [LARGE SCALE GENOMIC DNA]</scope>
</reference>
<comment type="cofactor">
    <cofactor evidence="2">
        <name>Mg(2+)</name>
        <dbReference type="ChEBI" id="CHEBI:18420"/>
    </cofactor>
</comment>
<protein>
    <recommendedName>
        <fullName evidence="7">Nudix hydrolase domain-containing protein</fullName>
    </recommendedName>
</protein>
<evidence type="ECO:0000313" key="8">
    <source>
        <dbReference type="EMBL" id="OGF65532.1"/>
    </source>
</evidence>
<keyword evidence="4" id="KW-0378">Hydrolase</keyword>
<dbReference type="GO" id="GO:0010945">
    <property type="term" value="F:coenzyme A diphosphatase activity"/>
    <property type="evidence" value="ECO:0007669"/>
    <property type="project" value="InterPro"/>
</dbReference>
<organism evidence="8 9">
    <name type="scientific">Candidatus Fischerbacteria bacterium RBG_13_37_8</name>
    <dbReference type="NCBI Taxonomy" id="1817863"/>
    <lineage>
        <taxon>Bacteria</taxon>
        <taxon>Candidatus Fischeribacteriota</taxon>
    </lineage>
</organism>
<evidence type="ECO:0000256" key="3">
    <source>
        <dbReference type="ARBA" id="ARBA00022723"/>
    </source>
</evidence>
<dbReference type="CDD" id="cd03426">
    <property type="entry name" value="NUDIX_CoAse_Nudt7"/>
    <property type="match status" value="1"/>
</dbReference>
<feature type="domain" description="Nudix hydrolase" evidence="7">
    <location>
        <begin position="5"/>
        <end position="146"/>
    </location>
</feature>
<dbReference type="AlphaFoldDB" id="A0A1F5VQ04"/>
<dbReference type="InterPro" id="IPR015797">
    <property type="entry name" value="NUDIX_hydrolase-like_dom_sf"/>
</dbReference>
<dbReference type="PROSITE" id="PS51462">
    <property type="entry name" value="NUDIX"/>
    <property type="match status" value="1"/>
</dbReference>
<evidence type="ECO:0000259" key="7">
    <source>
        <dbReference type="PROSITE" id="PS51462"/>
    </source>
</evidence>
<evidence type="ECO:0000313" key="9">
    <source>
        <dbReference type="Proteomes" id="UP000178943"/>
    </source>
</evidence>
<sequence>MKHNFKLSSVLVPLVKKNKQYAILFIKRTNLVRHHKGEVSFPGGLLEKTDKNLKETVFREVHEELGLSDKYIEIIGVLDDAITVTTNYLVRPYVGFLKNIDQLNPNAFEVADIIYVPVSALLNQKVHQEIIFINNAPKILYTYFYDKISIWGATARILHNFITLLSSSLSRLT</sequence>
<dbReference type="Proteomes" id="UP000178943">
    <property type="component" value="Unassembled WGS sequence"/>
</dbReference>
<evidence type="ECO:0000256" key="5">
    <source>
        <dbReference type="ARBA" id="ARBA00022842"/>
    </source>
</evidence>
<evidence type="ECO:0000256" key="6">
    <source>
        <dbReference type="ARBA" id="ARBA00023211"/>
    </source>
</evidence>
<dbReference type="InterPro" id="IPR045121">
    <property type="entry name" value="CoAse"/>
</dbReference>
<evidence type="ECO:0000256" key="2">
    <source>
        <dbReference type="ARBA" id="ARBA00001946"/>
    </source>
</evidence>
<keyword evidence="5" id="KW-0460">Magnesium</keyword>